<dbReference type="PROSITE" id="PS50928">
    <property type="entry name" value="ABC_TM1"/>
    <property type="match status" value="1"/>
</dbReference>
<evidence type="ECO:0000256" key="7">
    <source>
        <dbReference type="RuleBase" id="RU363032"/>
    </source>
</evidence>
<keyword evidence="6 7" id="KW-0472">Membrane</keyword>
<protein>
    <submittedName>
        <fullName evidence="9">Sugar ABC transporter permease</fullName>
    </submittedName>
</protein>
<proteinExistence type="inferred from homology"/>
<dbReference type="CDD" id="cd06261">
    <property type="entry name" value="TM_PBP2"/>
    <property type="match status" value="1"/>
</dbReference>
<evidence type="ECO:0000256" key="5">
    <source>
        <dbReference type="ARBA" id="ARBA00022989"/>
    </source>
</evidence>
<keyword evidence="4 7" id="KW-0812">Transmembrane</keyword>
<feature type="transmembrane region" description="Helical" evidence="7">
    <location>
        <begin position="221"/>
        <end position="238"/>
    </location>
</feature>
<keyword evidence="2 7" id="KW-0813">Transport</keyword>
<dbReference type="RefSeq" id="WP_270675915.1">
    <property type="nucleotide sequence ID" value="NZ_JAQFWP010000003.1"/>
</dbReference>
<feature type="transmembrane region" description="Helical" evidence="7">
    <location>
        <begin position="9"/>
        <end position="28"/>
    </location>
</feature>
<dbReference type="EMBL" id="JAQFWP010000003">
    <property type="protein sequence ID" value="MDA2803438.1"/>
    <property type="molecule type" value="Genomic_DNA"/>
</dbReference>
<dbReference type="PANTHER" id="PTHR43005">
    <property type="entry name" value="BLR7065 PROTEIN"/>
    <property type="match status" value="1"/>
</dbReference>
<comment type="caution">
    <text evidence="9">The sequence shown here is derived from an EMBL/GenBank/DDBJ whole genome shotgun (WGS) entry which is preliminary data.</text>
</comment>
<evidence type="ECO:0000256" key="3">
    <source>
        <dbReference type="ARBA" id="ARBA00022475"/>
    </source>
</evidence>
<feature type="transmembrane region" description="Helical" evidence="7">
    <location>
        <begin position="167"/>
        <end position="189"/>
    </location>
</feature>
<comment type="subcellular location">
    <subcellularLocation>
        <location evidence="1 7">Cell membrane</location>
        <topology evidence="1 7">Multi-pass membrane protein</topology>
    </subcellularLocation>
</comment>
<evidence type="ECO:0000313" key="10">
    <source>
        <dbReference type="Proteomes" id="UP001165685"/>
    </source>
</evidence>
<dbReference type="InterPro" id="IPR000515">
    <property type="entry name" value="MetI-like"/>
</dbReference>
<keyword evidence="5 7" id="KW-1133">Transmembrane helix</keyword>
<dbReference type="SUPFAM" id="SSF161098">
    <property type="entry name" value="MetI-like"/>
    <property type="match status" value="1"/>
</dbReference>
<feature type="transmembrane region" description="Helical" evidence="7">
    <location>
        <begin position="73"/>
        <end position="94"/>
    </location>
</feature>
<comment type="similarity">
    <text evidence="7">Belongs to the binding-protein-dependent transport system permease family.</text>
</comment>
<evidence type="ECO:0000259" key="8">
    <source>
        <dbReference type="PROSITE" id="PS50928"/>
    </source>
</evidence>
<sequence length="307" mass="33309">MPSHRLRGALFLAPLALYIAVFFGYPLATNVGMSFREYTAASFYTGEAPFTGLENYARLLGDPLFAKTLANTVLFTAGSLVFQFGIGLALAVFFQRRFPLNGVLRSLLLVPWLLPLVVSGTVWRWIYDQEYGVLNQTLLGLGGAVERLTGWAPLGGEGIAWLSSTDMALASVTIANVWVGIPFNMVILYGGLQNIPRHLYEAAALDGAGPWQRFRHVTWPLLRPVTAVVLMLGLVYTLKVFDVIMVLTNGGPANASHTLTTWSYQISFTDLDFGTGAAAGNVLILIALAFALVYLRSGRTADEGGAR</sequence>
<feature type="domain" description="ABC transmembrane type-1" evidence="8">
    <location>
        <begin position="69"/>
        <end position="294"/>
    </location>
</feature>
<evidence type="ECO:0000256" key="4">
    <source>
        <dbReference type="ARBA" id="ARBA00022692"/>
    </source>
</evidence>
<evidence type="ECO:0000256" key="2">
    <source>
        <dbReference type="ARBA" id="ARBA00022448"/>
    </source>
</evidence>
<keyword evidence="3" id="KW-1003">Cell membrane</keyword>
<dbReference type="Proteomes" id="UP001165685">
    <property type="component" value="Unassembled WGS sequence"/>
</dbReference>
<dbReference type="InterPro" id="IPR035906">
    <property type="entry name" value="MetI-like_sf"/>
</dbReference>
<dbReference type="Gene3D" id="1.10.3720.10">
    <property type="entry name" value="MetI-like"/>
    <property type="match status" value="1"/>
</dbReference>
<evidence type="ECO:0000256" key="1">
    <source>
        <dbReference type="ARBA" id="ARBA00004651"/>
    </source>
</evidence>
<accession>A0ABT4TFF9</accession>
<organism evidence="9 10">
    <name type="scientific">Nocardiopsis suaedae</name>
    <dbReference type="NCBI Taxonomy" id="3018444"/>
    <lineage>
        <taxon>Bacteria</taxon>
        <taxon>Bacillati</taxon>
        <taxon>Actinomycetota</taxon>
        <taxon>Actinomycetes</taxon>
        <taxon>Streptosporangiales</taxon>
        <taxon>Nocardiopsidaceae</taxon>
        <taxon>Nocardiopsis</taxon>
    </lineage>
</organism>
<reference evidence="9" key="1">
    <citation type="submission" date="2023-01" db="EMBL/GenBank/DDBJ databases">
        <title>Draft genome sequence of Nocardiopsis sp. LSu2-4 isolated from halophytes.</title>
        <authorList>
            <person name="Duangmal K."/>
            <person name="Chantavorakit T."/>
        </authorList>
    </citation>
    <scope>NUCLEOTIDE SEQUENCE</scope>
    <source>
        <strain evidence="9">LSu2-4</strain>
    </source>
</reference>
<evidence type="ECO:0000313" key="9">
    <source>
        <dbReference type="EMBL" id="MDA2803438.1"/>
    </source>
</evidence>
<feature type="transmembrane region" description="Helical" evidence="7">
    <location>
        <begin position="106"/>
        <end position="126"/>
    </location>
</feature>
<feature type="transmembrane region" description="Helical" evidence="7">
    <location>
        <begin position="273"/>
        <end position="295"/>
    </location>
</feature>
<gene>
    <name evidence="9" type="ORF">O4U47_02840</name>
</gene>
<evidence type="ECO:0000256" key="6">
    <source>
        <dbReference type="ARBA" id="ARBA00023136"/>
    </source>
</evidence>
<dbReference type="Pfam" id="PF00528">
    <property type="entry name" value="BPD_transp_1"/>
    <property type="match status" value="1"/>
</dbReference>
<keyword evidence="10" id="KW-1185">Reference proteome</keyword>
<dbReference type="PANTHER" id="PTHR43005:SF1">
    <property type="entry name" value="SPERMIDINE_PUTRESCINE TRANSPORT SYSTEM PERMEASE PROTEIN"/>
    <property type="match status" value="1"/>
</dbReference>
<name>A0ABT4TFF9_9ACTN</name>